<evidence type="ECO:0000313" key="2">
    <source>
        <dbReference type="Proteomes" id="UP001213039"/>
    </source>
</evidence>
<keyword evidence="2" id="KW-1185">Reference proteome</keyword>
<dbReference type="Proteomes" id="UP001213039">
    <property type="component" value="Chromosome"/>
</dbReference>
<proteinExistence type="predicted"/>
<sequence length="345" mass="38317">MKIAFFDAKDYDIKYFEKYNEGRHEITYFKENLNLNTAKLAKGYDAVCGFVNTYGDRVILSVLANLGVKYWFQRSMGYNKVDIAAANELGIQVFRIFNYSAESIGEFAFAGLSALNRNLLEANRRVEKYNFSLNGLDGKCIGNSVIGVLGSGKIGQTFIKIAKATGARVLVFDAFAQENFPDLADQLGIEFVSLSKLLEESDFISIHCPLFPATKYLIDEAAVNKMKDGVIIVNTARGEILELNAVINGLKSGKIKGLSTDVLEREEGRFYEDISARIADIQEMDPQWKELIEMPNVLITSHQAFLTDLALTQIAKVILGHADDAQKGNFDNALTIMENGMIKNG</sequence>
<protein>
    <submittedName>
        <fullName evidence="1">NAD(P)-binding domain-containing protein</fullName>
    </submittedName>
</protein>
<reference evidence="1" key="1">
    <citation type="submission" date="2022-12" db="EMBL/GenBank/DDBJ databases">
        <authorList>
            <consortium name="Asia Pacific Centre for Animal Health"/>
            <person name="Klose S.M."/>
            <person name="Legione A.R."/>
            <person name="Monotti I."/>
            <person name="Bushell R."/>
            <person name="Marenda M.S."/>
            <person name="Sugiyama T."/>
            <person name="Browning G.F."/>
            <person name="Vaz P.K."/>
        </authorList>
    </citation>
    <scope>NUCLEOTIDE SEQUENCE</scope>
    <source>
        <strain evidence="1">Felid995</strain>
    </source>
</reference>
<dbReference type="EMBL" id="CP114370">
    <property type="protein sequence ID" value="WBP83830.1"/>
    <property type="molecule type" value="Genomic_DNA"/>
</dbReference>
<organism evidence="1 2">
    <name type="scientific">Mycoplasmopsis edwardii</name>
    <dbReference type="NCBI Taxonomy" id="53558"/>
    <lineage>
        <taxon>Bacteria</taxon>
        <taxon>Bacillati</taxon>
        <taxon>Mycoplasmatota</taxon>
        <taxon>Mycoplasmoidales</taxon>
        <taxon>Metamycoplasmataceae</taxon>
        <taxon>Mycoplasmopsis</taxon>
    </lineage>
</organism>
<gene>
    <name evidence="1" type="ORF">Me_995_000455</name>
</gene>
<evidence type="ECO:0000313" key="1">
    <source>
        <dbReference type="EMBL" id="WBP83830.1"/>
    </source>
</evidence>
<accession>A0ACD4PI71</accession>
<name>A0ACD4PI71_9BACT</name>